<keyword evidence="2 3" id="KW-0808">Transferase</keyword>
<dbReference type="PANTHER" id="PTHR43619">
    <property type="entry name" value="S-ADENOSYL-L-METHIONINE-DEPENDENT METHYLTRANSFERASE YKTD-RELATED"/>
    <property type="match status" value="1"/>
</dbReference>
<evidence type="ECO:0000256" key="1">
    <source>
        <dbReference type="ARBA" id="ARBA00022603"/>
    </source>
</evidence>
<proteinExistence type="predicted"/>
<protein>
    <submittedName>
        <fullName evidence="3">Putative O-methyltransferase OmT</fullName>
    </submittedName>
</protein>
<organism evidence="3 4">
    <name type="scientific">Mycobacterium shigaense</name>
    <dbReference type="NCBI Taxonomy" id="722731"/>
    <lineage>
        <taxon>Bacteria</taxon>
        <taxon>Bacillati</taxon>
        <taxon>Actinomycetota</taxon>
        <taxon>Actinomycetes</taxon>
        <taxon>Mycobacteriales</taxon>
        <taxon>Mycobacteriaceae</taxon>
        <taxon>Mycobacterium</taxon>
        <taxon>Mycobacterium simiae complex</taxon>
    </lineage>
</organism>
<reference evidence="4" key="1">
    <citation type="submission" date="2017-06" db="EMBL/GenBank/DDBJ databases">
        <title>Complete Genome Sequence of Mycobacterium shigaense.</title>
        <authorList>
            <person name="Fukano H."/>
            <person name="Yoshida M."/>
            <person name="Kazumi Y."/>
            <person name="Ogura Y."/>
            <person name="Mitarai S."/>
            <person name="Hayashi T."/>
            <person name="Hoshino Y."/>
        </authorList>
    </citation>
    <scope>NUCLEOTIDE SEQUENCE [LARGE SCALE GENOMIC DNA]</scope>
    <source>
        <strain evidence="4">UN-152</strain>
    </source>
</reference>
<name>A0A1Z4EJY1_9MYCO</name>
<dbReference type="Gene3D" id="3.40.50.150">
    <property type="entry name" value="Vaccinia Virus protein VP39"/>
    <property type="match status" value="1"/>
</dbReference>
<dbReference type="KEGG" id="mshg:MSG_03150"/>
<dbReference type="GO" id="GO:0008168">
    <property type="term" value="F:methyltransferase activity"/>
    <property type="evidence" value="ECO:0007669"/>
    <property type="project" value="UniProtKB-KW"/>
</dbReference>
<dbReference type="InterPro" id="IPR007213">
    <property type="entry name" value="Ppm1/Ppm2/Tcmp"/>
</dbReference>
<dbReference type="AlphaFoldDB" id="A0A1Z4EJY1"/>
<dbReference type="SUPFAM" id="SSF53335">
    <property type="entry name" value="S-adenosyl-L-methionine-dependent methyltransferases"/>
    <property type="match status" value="1"/>
</dbReference>
<dbReference type="PANTHER" id="PTHR43619:SF2">
    <property type="entry name" value="S-ADENOSYL-L-METHIONINE-DEPENDENT METHYLTRANSFERASES SUPERFAMILY PROTEIN"/>
    <property type="match status" value="1"/>
</dbReference>
<dbReference type="InterPro" id="IPR029063">
    <property type="entry name" value="SAM-dependent_MTases_sf"/>
</dbReference>
<dbReference type="Proteomes" id="UP000217736">
    <property type="component" value="Chromosome"/>
</dbReference>
<accession>A0A1Z4EJY1</accession>
<keyword evidence="4" id="KW-1185">Reference proteome</keyword>
<evidence type="ECO:0000313" key="4">
    <source>
        <dbReference type="Proteomes" id="UP000217736"/>
    </source>
</evidence>
<evidence type="ECO:0000256" key="2">
    <source>
        <dbReference type="ARBA" id="ARBA00022679"/>
    </source>
</evidence>
<dbReference type="Pfam" id="PF04072">
    <property type="entry name" value="LCM"/>
    <property type="match status" value="1"/>
</dbReference>
<sequence length="307" mass="35043">MVVWEHLRARRFIRNSRRPKENGWDVKTSRTLRYDPELMRVIGARHLDGISETALLTLHQRATEAARPDGIIDDPMAIALHRRLDFDYQRFGRTHQVTAWRALAFDDAARRYLDAHPRAAVVALAEGLQTSFWRLDNGELSWLSVDLPPIVRLREQLLPASDRLRHCAQSAFDYSWMDHVDPAGGVLITAEGLFQYLDRDAVFDLIGACAKRFPGGQLVFDSVPRFLSAYSLRRGIKLSKHYTAPPMPFWFTAKQYDELRDIPGIRAVRELPAPPGRGRLLPPATRWLYRAPLLAALRAPTTLVEFG</sequence>
<dbReference type="EMBL" id="AP018164">
    <property type="protein sequence ID" value="BAX93289.1"/>
    <property type="molecule type" value="Genomic_DNA"/>
</dbReference>
<dbReference type="GO" id="GO:0032259">
    <property type="term" value="P:methylation"/>
    <property type="evidence" value="ECO:0007669"/>
    <property type="project" value="UniProtKB-KW"/>
</dbReference>
<keyword evidence="1 3" id="KW-0489">Methyltransferase</keyword>
<evidence type="ECO:0000313" key="3">
    <source>
        <dbReference type="EMBL" id="BAX93289.1"/>
    </source>
</evidence>
<gene>
    <name evidence="3" type="ORF">MSG_03150</name>
</gene>